<dbReference type="Gene3D" id="3.40.30.10">
    <property type="entry name" value="Glutaredoxin"/>
    <property type="match status" value="1"/>
</dbReference>
<dbReference type="CDD" id="cd02966">
    <property type="entry name" value="TlpA_like_family"/>
    <property type="match status" value="1"/>
</dbReference>
<dbReference type="SUPFAM" id="SSF52833">
    <property type="entry name" value="Thioredoxin-like"/>
    <property type="match status" value="1"/>
</dbReference>
<dbReference type="GO" id="GO:0030313">
    <property type="term" value="C:cell envelope"/>
    <property type="evidence" value="ECO:0007669"/>
    <property type="project" value="UniProtKB-SubCell"/>
</dbReference>
<dbReference type="GO" id="GO:0016491">
    <property type="term" value="F:oxidoreductase activity"/>
    <property type="evidence" value="ECO:0007669"/>
    <property type="project" value="InterPro"/>
</dbReference>
<dbReference type="PANTHER" id="PTHR42852:SF6">
    <property type="entry name" value="THIOL:DISULFIDE INTERCHANGE PROTEIN DSBE"/>
    <property type="match status" value="1"/>
</dbReference>
<dbReference type="PROSITE" id="PS51352">
    <property type="entry name" value="THIOREDOXIN_2"/>
    <property type="match status" value="1"/>
</dbReference>
<proteinExistence type="predicted"/>
<name>A0AB33JAE8_9BACT</name>
<evidence type="ECO:0000256" key="1">
    <source>
        <dbReference type="ARBA" id="ARBA00004196"/>
    </source>
</evidence>
<gene>
    <name evidence="6" type="ORF">GTC17259_20810</name>
</gene>
<dbReference type="InterPro" id="IPR050553">
    <property type="entry name" value="Thioredoxin_ResA/DsbE_sf"/>
</dbReference>
<evidence type="ECO:0000256" key="2">
    <source>
        <dbReference type="ARBA" id="ARBA00022748"/>
    </source>
</evidence>
<dbReference type="EMBL" id="AP035787">
    <property type="protein sequence ID" value="BFO77031.1"/>
    <property type="molecule type" value="Genomic_DNA"/>
</dbReference>
<dbReference type="InterPro" id="IPR000866">
    <property type="entry name" value="AhpC/TSA"/>
</dbReference>
<sequence>MIHYKYLVLDMKRLVVIIFLFSALMMVSAQNVCHVTVEYPHWGDTLLINITECISGKEVEKDTVLRKNGNFSYEIALESPAIMNISTPAFSELRDDDQIERFVIVPGESVRCKGYQEIEGTGFSQKYAKVRSFIKSPAYRERTDKYKAILDYVTANKDNEACVALITDYNILHVMDETKMKEAFALLSSSVQKGRMRPLFDFMVKQIQEKNSKQKKQSDLIGKAAKDFKLKDMQGKEISLSSFRGQYILLDFWGSWCIPCLKALPELKEFYKKNKDKVVVIGIACHDNERRWQKAIKENQLTWHNVLAPKDNKITEDYKITHYPTLIFISPDGRILSYTNSHDSDIYPFIKSTLETQQ</sequence>
<reference evidence="6" key="1">
    <citation type="submission" date="2024-07" db="EMBL/GenBank/DDBJ databases">
        <title>Complete genome sequence of Prevotella sp. YM-2024 GTC17259.</title>
        <authorList>
            <person name="Hayashi M."/>
            <person name="Muto Y."/>
            <person name="Tanaka K."/>
            <person name="Niwa H."/>
        </authorList>
    </citation>
    <scope>NUCLEOTIDE SEQUENCE</scope>
    <source>
        <strain evidence="6">GTC17259</strain>
    </source>
</reference>
<keyword evidence="3" id="KW-1015">Disulfide bond</keyword>
<evidence type="ECO:0000256" key="4">
    <source>
        <dbReference type="ARBA" id="ARBA00023284"/>
    </source>
</evidence>
<protein>
    <recommendedName>
        <fullName evidence="5">Thioredoxin domain-containing protein</fullName>
    </recommendedName>
</protein>
<dbReference type="InterPro" id="IPR036249">
    <property type="entry name" value="Thioredoxin-like_sf"/>
</dbReference>
<dbReference type="AlphaFoldDB" id="A0AB33JAE8"/>
<accession>A0AB33JAE8</accession>
<dbReference type="GO" id="GO:0017004">
    <property type="term" value="P:cytochrome complex assembly"/>
    <property type="evidence" value="ECO:0007669"/>
    <property type="project" value="UniProtKB-KW"/>
</dbReference>
<dbReference type="InterPro" id="IPR013766">
    <property type="entry name" value="Thioredoxin_domain"/>
</dbReference>
<dbReference type="GO" id="GO:0016209">
    <property type="term" value="F:antioxidant activity"/>
    <property type="evidence" value="ECO:0007669"/>
    <property type="project" value="InterPro"/>
</dbReference>
<evidence type="ECO:0000259" key="5">
    <source>
        <dbReference type="PROSITE" id="PS51352"/>
    </source>
</evidence>
<keyword evidence="4" id="KW-0676">Redox-active center</keyword>
<dbReference type="PANTHER" id="PTHR42852">
    <property type="entry name" value="THIOL:DISULFIDE INTERCHANGE PROTEIN DSBE"/>
    <property type="match status" value="1"/>
</dbReference>
<keyword evidence="2" id="KW-0201">Cytochrome c-type biogenesis</keyword>
<evidence type="ECO:0000313" key="6">
    <source>
        <dbReference type="EMBL" id="BFO77031.1"/>
    </source>
</evidence>
<comment type="subcellular location">
    <subcellularLocation>
        <location evidence="1">Cell envelope</location>
    </subcellularLocation>
</comment>
<dbReference type="Pfam" id="PF00578">
    <property type="entry name" value="AhpC-TSA"/>
    <property type="match status" value="1"/>
</dbReference>
<feature type="domain" description="Thioredoxin" evidence="5">
    <location>
        <begin position="219"/>
        <end position="358"/>
    </location>
</feature>
<organism evidence="6">
    <name type="scientific">Prevotella sp. GTC17259</name>
    <dbReference type="NCBI Taxonomy" id="3236795"/>
    <lineage>
        <taxon>Bacteria</taxon>
        <taxon>Pseudomonadati</taxon>
        <taxon>Bacteroidota</taxon>
        <taxon>Bacteroidia</taxon>
        <taxon>Bacteroidales</taxon>
        <taxon>Prevotellaceae</taxon>
        <taxon>Prevotella</taxon>
    </lineage>
</organism>
<evidence type="ECO:0000256" key="3">
    <source>
        <dbReference type="ARBA" id="ARBA00023157"/>
    </source>
</evidence>